<name>A0A0F9DKE8_9ZZZZ</name>
<sequence>MECSEQILGELHQIRIILSVSLGVLSALFGLSFVRAILRR</sequence>
<comment type="caution">
    <text evidence="2">The sequence shown here is derived from an EMBL/GenBank/DDBJ whole genome shotgun (WGS) entry which is preliminary data.</text>
</comment>
<evidence type="ECO:0000256" key="1">
    <source>
        <dbReference type="SAM" id="Phobius"/>
    </source>
</evidence>
<dbReference type="AlphaFoldDB" id="A0A0F9DKE8"/>
<keyword evidence="1" id="KW-0472">Membrane</keyword>
<evidence type="ECO:0000313" key="2">
    <source>
        <dbReference type="EMBL" id="KKL54291.1"/>
    </source>
</evidence>
<feature type="transmembrane region" description="Helical" evidence="1">
    <location>
        <begin position="16"/>
        <end position="38"/>
    </location>
</feature>
<proteinExistence type="predicted"/>
<keyword evidence="1" id="KW-0812">Transmembrane</keyword>
<organism evidence="2">
    <name type="scientific">marine sediment metagenome</name>
    <dbReference type="NCBI Taxonomy" id="412755"/>
    <lineage>
        <taxon>unclassified sequences</taxon>
        <taxon>metagenomes</taxon>
        <taxon>ecological metagenomes</taxon>
    </lineage>
</organism>
<reference evidence="2" key="1">
    <citation type="journal article" date="2015" name="Nature">
        <title>Complex archaea that bridge the gap between prokaryotes and eukaryotes.</title>
        <authorList>
            <person name="Spang A."/>
            <person name="Saw J.H."/>
            <person name="Jorgensen S.L."/>
            <person name="Zaremba-Niedzwiedzka K."/>
            <person name="Martijn J."/>
            <person name="Lind A.E."/>
            <person name="van Eijk R."/>
            <person name="Schleper C."/>
            <person name="Guy L."/>
            <person name="Ettema T.J."/>
        </authorList>
    </citation>
    <scope>NUCLEOTIDE SEQUENCE</scope>
</reference>
<dbReference type="EMBL" id="LAZR01031252">
    <property type="protein sequence ID" value="KKL54291.1"/>
    <property type="molecule type" value="Genomic_DNA"/>
</dbReference>
<accession>A0A0F9DKE8</accession>
<protein>
    <submittedName>
        <fullName evidence="2">Uncharacterized protein</fullName>
    </submittedName>
</protein>
<gene>
    <name evidence="2" type="ORF">LCGC14_2266900</name>
</gene>
<keyword evidence="1" id="KW-1133">Transmembrane helix</keyword>